<accession>A0ABQ1WW16</accession>
<organism evidence="1 2">
    <name type="scientific">Hymenobacter glacieicola</name>
    <dbReference type="NCBI Taxonomy" id="1562124"/>
    <lineage>
        <taxon>Bacteria</taxon>
        <taxon>Pseudomonadati</taxon>
        <taxon>Bacteroidota</taxon>
        <taxon>Cytophagia</taxon>
        <taxon>Cytophagales</taxon>
        <taxon>Hymenobacteraceae</taxon>
        <taxon>Hymenobacter</taxon>
    </lineage>
</organism>
<gene>
    <name evidence="1" type="ORF">GCM10011378_21530</name>
</gene>
<evidence type="ECO:0000313" key="2">
    <source>
        <dbReference type="Proteomes" id="UP000601361"/>
    </source>
</evidence>
<sequence>MGAGLLAVAGLWLAAYPPVRTQQHPATQAAILLTDSYSADTLRYLLRRLGPGTPVWRYAAAAPDTPTLGSVSALRQRLPQLRAVHVVGQGLPATDVPALHGLRVVSHSVPLTPAFHAAAWPRQPELGQPWTIEGYYQGQAGEPAWVSLVAAGTSRDSVQLPTGRGSFRLRFTPKTTGRAVYTLVARQDGRRRAQEPVPLEVRPTRPVRVLLLAAAPSFEVRFLKNYLASQQHAVALRTGLSRGLTQTEFLNFPTPPDLTRVTSSLLTRVEVVITDAASLAALSSSEAATLAQAVRSGACGMLLVADAPTLPRSLPGGTGPFQLQPRPAAATASPQLLAWPEAPARLATLLPATLRATTATRALITTPQQQPVAATRRVGLGQVVVTTATETFPWLLQGQQQAYGAYWSRLLTAVVPASPLASSIQLATSWPRVHTPVLVRVTGSSTPALRLRAAAQQAPVPVALRQDEHVPEWASAPYWPATSGWHEAQAGAARDWFYVFAPTHWRGLAQQEWQRQLALLPPPAPQQSIAAATVTTHTAWPRWWGYLLFLVCAGLLWVEEKL</sequence>
<proteinExistence type="predicted"/>
<dbReference type="Proteomes" id="UP000601361">
    <property type="component" value="Unassembled WGS sequence"/>
</dbReference>
<dbReference type="PANTHER" id="PTHR37947:SF1">
    <property type="entry name" value="BLL2462 PROTEIN"/>
    <property type="match status" value="1"/>
</dbReference>
<evidence type="ECO:0000313" key="1">
    <source>
        <dbReference type="EMBL" id="GGG44946.1"/>
    </source>
</evidence>
<dbReference type="PANTHER" id="PTHR37947">
    <property type="entry name" value="BLL2462 PROTEIN"/>
    <property type="match status" value="1"/>
</dbReference>
<reference evidence="2" key="1">
    <citation type="journal article" date="2019" name="Int. J. Syst. Evol. Microbiol.">
        <title>The Global Catalogue of Microorganisms (GCM) 10K type strain sequencing project: providing services to taxonomists for standard genome sequencing and annotation.</title>
        <authorList>
            <consortium name="The Broad Institute Genomics Platform"/>
            <consortium name="The Broad Institute Genome Sequencing Center for Infectious Disease"/>
            <person name="Wu L."/>
            <person name="Ma J."/>
        </authorList>
    </citation>
    <scope>NUCLEOTIDE SEQUENCE [LARGE SCALE GENOMIC DNA]</scope>
    <source>
        <strain evidence="2">CGMCC 1.12990</strain>
    </source>
</reference>
<comment type="caution">
    <text evidence="1">The sequence shown here is derived from an EMBL/GenBank/DDBJ whole genome shotgun (WGS) entry which is preliminary data.</text>
</comment>
<dbReference type="Gene3D" id="3.40.50.880">
    <property type="match status" value="1"/>
</dbReference>
<evidence type="ECO:0008006" key="3">
    <source>
        <dbReference type="Google" id="ProtNLM"/>
    </source>
</evidence>
<dbReference type="EMBL" id="BMGS01000005">
    <property type="protein sequence ID" value="GGG44946.1"/>
    <property type="molecule type" value="Genomic_DNA"/>
</dbReference>
<name>A0ABQ1WW16_9BACT</name>
<keyword evidence="2" id="KW-1185">Reference proteome</keyword>
<protein>
    <recommendedName>
        <fullName evidence="3">DUF4350 domain-containing protein</fullName>
    </recommendedName>
</protein>
<dbReference type="SUPFAM" id="SSF52317">
    <property type="entry name" value="Class I glutamine amidotransferase-like"/>
    <property type="match status" value="1"/>
</dbReference>
<dbReference type="InterPro" id="IPR029062">
    <property type="entry name" value="Class_I_gatase-like"/>
</dbReference>